<dbReference type="Pfam" id="PF00057">
    <property type="entry name" value="Ldl_recept_a"/>
    <property type="match status" value="2"/>
</dbReference>
<feature type="repeat" description="LDL-receptor class B" evidence="11">
    <location>
        <begin position="394"/>
        <end position="436"/>
    </location>
</feature>
<evidence type="ECO:0000256" key="9">
    <source>
        <dbReference type="ARBA" id="ARBA00023180"/>
    </source>
</evidence>
<dbReference type="Gene3D" id="4.10.400.10">
    <property type="entry name" value="Low-density Lipoprotein Receptor"/>
    <property type="match status" value="2"/>
</dbReference>
<keyword evidence="7 10" id="KW-1015">Disulfide bond</keyword>
<dbReference type="InterPro" id="IPR000742">
    <property type="entry name" value="EGF"/>
</dbReference>
<feature type="domain" description="EGF-like" evidence="14">
    <location>
        <begin position="1311"/>
        <end position="1350"/>
    </location>
</feature>
<dbReference type="InterPro" id="IPR000033">
    <property type="entry name" value="LDLR_classB_rpt"/>
</dbReference>
<evidence type="ECO:0000256" key="6">
    <source>
        <dbReference type="ARBA" id="ARBA00023136"/>
    </source>
</evidence>
<comment type="caution">
    <text evidence="10">Lacks conserved residue(s) required for the propagation of feature annotation.</text>
</comment>
<evidence type="ECO:0000313" key="15">
    <source>
        <dbReference type="EnsemblMetazoa" id="Aqu2.1.37629_001"/>
    </source>
</evidence>
<dbReference type="eggNOG" id="KOG1215">
    <property type="taxonomic scope" value="Eukaryota"/>
</dbReference>
<feature type="domain" description="EGF-like" evidence="14">
    <location>
        <begin position="298"/>
        <end position="344"/>
    </location>
</feature>
<dbReference type="InterPro" id="IPR002172">
    <property type="entry name" value="LDrepeatLR_classA_rpt"/>
</dbReference>
<feature type="region of interest" description="Disordered" evidence="12">
    <location>
        <begin position="1785"/>
        <end position="1840"/>
    </location>
</feature>
<feature type="transmembrane region" description="Helical" evidence="13">
    <location>
        <begin position="1502"/>
        <end position="1527"/>
    </location>
</feature>
<protein>
    <recommendedName>
        <fullName evidence="14">EGF-like domain-containing protein</fullName>
    </recommendedName>
</protein>
<dbReference type="SUPFAM" id="SSF63825">
    <property type="entry name" value="YWTD domain"/>
    <property type="match status" value="4"/>
</dbReference>
<dbReference type="SUPFAM" id="SSF57424">
    <property type="entry name" value="LDL receptor-like module"/>
    <property type="match status" value="3"/>
</dbReference>
<evidence type="ECO:0000256" key="13">
    <source>
        <dbReference type="SAM" id="Phobius"/>
    </source>
</evidence>
<evidence type="ECO:0000256" key="3">
    <source>
        <dbReference type="ARBA" id="ARBA00022583"/>
    </source>
</evidence>
<keyword evidence="8" id="KW-0675">Receptor</keyword>
<evidence type="ECO:0000256" key="4">
    <source>
        <dbReference type="ARBA" id="ARBA00022729"/>
    </source>
</evidence>
<dbReference type="InterPro" id="IPR011042">
    <property type="entry name" value="6-blade_b-propeller_TolB-like"/>
</dbReference>
<evidence type="ECO:0000256" key="8">
    <source>
        <dbReference type="ARBA" id="ARBA00023170"/>
    </source>
</evidence>
<dbReference type="OrthoDB" id="72419at2759"/>
<dbReference type="CDD" id="cd00112">
    <property type="entry name" value="LDLa"/>
    <property type="match status" value="3"/>
</dbReference>
<dbReference type="STRING" id="400682.A0A1X7VD11"/>
<evidence type="ECO:0000256" key="5">
    <source>
        <dbReference type="ARBA" id="ARBA00022737"/>
    </source>
</evidence>
<accession>A0A1X7VD11</accession>
<evidence type="ECO:0000259" key="14">
    <source>
        <dbReference type="SMART" id="SM00181"/>
    </source>
</evidence>
<reference evidence="15" key="1">
    <citation type="submission" date="2017-05" db="UniProtKB">
        <authorList>
            <consortium name="EnsemblMetazoa"/>
        </authorList>
    </citation>
    <scope>IDENTIFICATION</scope>
</reference>
<evidence type="ECO:0000256" key="11">
    <source>
        <dbReference type="PROSITE-ProRule" id="PRU00461"/>
    </source>
</evidence>
<dbReference type="SMART" id="SM00181">
    <property type="entry name" value="EGF"/>
    <property type="match status" value="4"/>
</dbReference>
<evidence type="ECO:0000256" key="1">
    <source>
        <dbReference type="ARBA" id="ARBA00004167"/>
    </source>
</evidence>
<feature type="repeat" description="LDL-receptor class B" evidence="11">
    <location>
        <begin position="757"/>
        <end position="798"/>
    </location>
</feature>
<feature type="domain" description="EGF-like" evidence="14">
    <location>
        <begin position="624"/>
        <end position="664"/>
    </location>
</feature>
<dbReference type="GO" id="GO:0006897">
    <property type="term" value="P:endocytosis"/>
    <property type="evidence" value="ECO:0007669"/>
    <property type="project" value="UniProtKB-KW"/>
</dbReference>
<dbReference type="EnsemblMetazoa" id="Aqu2.1.37629_001">
    <property type="protein sequence ID" value="Aqu2.1.37629_001"/>
    <property type="gene ID" value="Aqu2.1.37629"/>
</dbReference>
<name>A0A1X7VD11_AMPQE</name>
<keyword evidence="3" id="KW-0254">Endocytosis</keyword>
<dbReference type="SMART" id="SM00192">
    <property type="entry name" value="LDLa"/>
    <property type="match status" value="3"/>
</dbReference>
<feature type="disulfide bond" evidence="10">
    <location>
        <begin position="1412"/>
        <end position="1427"/>
    </location>
</feature>
<feature type="repeat" description="LDL-receptor class B" evidence="11">
    <location>
        <begin position="437"/>
        <end position="482"/>
    </location>
</feature>
<feature type="region of interest" description="Disordered" evidence="12">
    <location>
        <begin position="1469"/>
        <end position="1496"/>
    </location>
</feature>
<dbReference type="PRINTS" id="PR00261">
    <property type="entry name" value="LDLRECEPTOR"/>
</dbReference>
<comment type="subcellular location">
    <subcellularLocation>
        <location evidence="1">Membrane</location>
        <topology evidence="1">Single-pass membrane protein</topology>
    </subcellularLocation>
</comment>
<dbReference type="PANTHER" id="PTHR46513:SF13">
    <property type="entry name" value="EGF-LIKE DOMAIN-CONTAINING PROTEIN"/>
    <property type="match status" value="1"/>
</dbReference>
<dbReference type="GO" id="GO:0016020">
    <property type="term" value="C:membrane"/>
    <property type="evidence" value="ECO:0007669"/>
    <property type="project" value="UniProtKB-SubCell"/>
</dbReference>
<keyword evidence="5" id="KW-0677">Repeat</keyword>
<dbReference type="InterPro" id="IPR036055">
    <property type="entry name" value="LDL_receptor-like_sf"/>
</dbReference>
<dbReference type="FunFam" id="2.120.10.30:FF:000241">
    <property type="entry name" value="Low-density lipoprotein receptor-related protein 6"/>
    <property type="match status" value="1"/>
</dbReference>
<keyword evidence="6 13" id="KW-0472">Membrane</keyword>
<keyword evidence="13" id="KW-0812">Transmembrane</keyword>
<feature type="domain" description="EGF-like" evidence="14">
    <location>
        <begin position="960"/>
        <end position="1006"/>
    </location>
</feature>
<organism evidence="15">
    <name type="scientific">Amphimedon queenslandica</name>
    <name type="common">Sponge</name>
    <dbReference type="NCBI Taxonomy" id="400682"/>
    <lineage>
        <taxon>Eukaryota</taxon>
        <taxon>Metazoa</taxon>
        <taxon>Porifera</taxon>
        <taxon>Demospongiae</taxon>
        <taxon>Heteroscleromorpha</taxon>
        <taxon>Haplosclerida</taxon>
        <taxon>Niphatidae</taxon>
        <taxon>Amphimedon</taxon>
    </lineage>
</organism>
<evidence type="ECO:0000256" key="2">
    <source>
        <dbReference type="ARBA" id="ARBA00022536"/>
    </source>
</evidence>
<dbReference type="Pfam" id="PF00058">
    <property type="entry name" value="Ldl_recept_b"/>
    <property type="match status" value="2"/>
</dbReference>
<dbReference type="InterPro" id="IPR050778">
    <property type="entry name" value="Cueball_EGF_LRP_Nidogen"/>
</dbReference>
<dbReference type="PROSITE" id="PS51120">
    <property type="entry name" value="LDLRB"/>
    <property type="match status" value="4"/>
</dbReference>
<keyword evidence="4" id="KW-0732">Signal</keyword>
<feature type="compositionally biased region" description="Acidic residues" evidence="12">
    <location>
        <begin position="1799"/>
        <end position="1809"/>
    </location>
</feature>
<feature type="disulfide bond" evidence="10">
    <location>
        <begin position="1374"/>
        <end position="1389"/>
    </location>
</feature>
<proteinExistence type="predicted"/>
<dbReference type="Gene3D" id="2.120.10.30">
    <property type="entry name" value="TolB, C-terminal domain"/>
    <property type="match status" value="4"/>
</dbReference>
<feature type="compositionally biased region" description="Low complexity" evidence="12">
    <location>
        <begin position="1471"/>
        <end position="1496"/>
    </location>
</feature>
<dbReference type="PROSITE" id="PS50068">
    <property type="entry name" value="LDLRA_2"/>
    <property type="match status" value="3"/>
</dbReference>
<keyword evidence="9" id="KW-0325">Glycoprotein</keyword>
<feature type="repeat" description="LDL-receptor class B" evidence="11">
    <location>
        <begin position="483"/>
        <end position="529"/>
    </location>
</feature>
<feature type="disulfide bond" evidence="10">
    <location>
        <begin position="1452"/>
        <end position="1467"/>
    </location>
</feature>
<evidence type="ECO:0000256" key="12">
    <source>
        <dbReference type="SAM" id="MobiDB-lite"/>
    </source>
</evidence>
<dbReference type="PANTHER" id="PTHR46513">
    <property type="entry name" value="VITELLOGENIN RECEPTOR-LIKE PROTEIN-RELATED-RELATED"/>
    <property type="match status" value="1"/>
</dbReference>
<dbReference type="SMART" id="SM00135">
    <property type="entry name" value="LY"/>
    <property type="match status" value="12"/>
</dbReference>
<keyword evidence="2" id="KW-0245">EGF-like domain</keyword>
<dbReference type="Gene3D" id="4.10.1220.10">
    <property type="entry name" value="EGF-type module"/>
    <property type="match status" value="1"/>
</dbReference>
<evidence type="ECO:0000256" key="10">
    <source>
        <dbReference type="PROSITE-ProRule" id="PRU00124"/>
    </source>
</evidence>
<sequence length="1840" mass="202860">MLTGDAMSEAVRKHSRLRPPLSILASLLVVLLSLNSLDASSIIYFANQSSIDRLVDNVAVPVIQVGTKPLSLDCNSCDDRIYWSTDHTIMRSFANSSTIETILSVSLGRPQGVAIDWRSNLIYYTGTRTGETQGYVGVASCSGSYQRIFTNLTPRDPGPVAVDPLHGFMFFADTYCCIWRANLDGSNPTKIIENLNDIRDISVDAINSTLYWNALGVIYKSNLSGGDQEMVLPSLSDTTSLSATNDTLYLSRRRNGQNGSLYSYSFGLLNTVIEGSSFDPGDISAFLPKSFLMSISGGCSSINGGCSKFCFTLPDPSSPSDISTQSTCSCPTGFKLNADNQSCNTVPQLFLLIGQSSFINILSFDVEGEELPLPLPFHGNGETIEFVTYDRKFEYLYWSQRNPPAIMRSKIDGSGRSVVINESIAYPVGVAISEDGSVLYWADVGLDKIEVVSINQLDSTHRRVIVDTGVDHPQGIALNEELGYLYWTDTGLDPSIWRSNLDGSNQQKLINNDHHSIFFPGPIAVHQSTGDIYWAEGHIDHRSIRKADKNGANMASKSLTDETVAGLFFFGDVLYWTDRQNGRLKSIPVGQFLSSSSGTVISSTLLGVTGVTGINDTQPLTDHGCALGNGGCSEICVLTGTNGTRKCLCSDYYKLETGSETKCVDNTSSNVIITTNNRITLSVHSPAAASVIKPLPVQSLDIDSTHNMMYWISSEDGNIYRGVIPLDATNMSTYESQLIITCSRGIISDLAIDWWGRNLYWTNEALGVVGVAKLNGNNQQILVSGLEKPQRIIVNPYQSVLYFSSDTGLQSVPLTGGPVSTIWTKTPQNMSFVPTNVPIHDITLDVSDQFIFWSWSSCIYEYRILTSHLVGKIWCSHHHNEDANGFHEPTLLNYIDEFQRLYFLLPSNDEVYYYNEHTGDDQNRVRLSDWTALFDMVSIHGTNVTAMKFNHYTTQPGVHWCSRFNAECGNDGDTLCLVKDSYHYECRCSPTKYKTLVYDYNREICRSQCNSVNSFALLSSPSNIFFLPIRDSAPSSTTPPDPDCVTPTLSPQKLFLHLNESSLRAMSYDPSTGTVLWMDTNNRIHTSYLNGSGQAVLEGGAGQEVWPHSSYSMVMDWYGGHLFWVDPLTNQIYFVRTSGQHRGTVGSLLRPLSDRQTRPTAIAMDVGKRRLYFSDAHSWSVQYIPLDTPSLDPVAIETNPNLKLNVFEMAYSELTGYVYWFDELREVIERYDPSSNNVTELVTNVSNITALTAVTFNSVSYLYWYNQSDWSIYSFDESTASLRVYAILEEGTIINSLDSYDAHSFYNIPSPCAQSLCSHICVVSDNFTQFSYSCGCPGYQSLGSDNATCTDLTCPAGTVSCDDGSSCIFYSKICDGSNDCLDQSDEKDCQCPVDRFRCLTGSSTCIKRDKLCNALPDCVDGSDELNCTDCQSGIVCTLRNGISQCISSNWICDGQLDCIDSQDENNCNQASSSIPQPSPTSSAPPTSTSSSPTLSSPDSARLGIIIATCLIFIVIVLTFACSVCLLIQCVLSKKRNITYTSRYDFPTSSIKSGSSPQPHLQSINTSDMSINTMETRSTHVEKTSEDARIIKRLSTISTDPSNPPNSPITTHRSVAFMGGDEMSVMSRPFSELEAPYPVVPNPSMNFDAMSDNISSVSQHRLPYVNHQGNGVLPLAPPPSHFVVNRDHTHHSSHPPPPYQSYYQPHVLDLHVIDEDVLTLDENDCASQFHSVPHPSPRPSPHRVIPHLSPSPDQISNIPLAMLQHDNISEHTCTTISMTTFIEPLPPEYMSSPANSPTLEGEDGEEEEEREGNRGEVPIVQSYYDCPPPPSPVTELSINLG</sequence>
<evidence type="ECO:0000256" key="7">
    <source>
        <dbReference type="ARBA" id="ARBA00023157"/>
    </source>
</evidence>
<keyword evidence="13" id="KW-1133">Transmembrane helix</keyword>
<dbReference type="InParanoid" id="A0A1X7VD11"/>